<comment type="similarity">
    <text evidence="1 5">Belongs to the glycosyl hydrolase 27 family.</text>
</comment>
<dbReference type="PROSITE" id="PS00512">
    <property type="entry name" value="ALPHA_GALACTOSIDASE"/>
    <property type="match status" value="1"/>
</dbReference>
<organism evidence="8 9">
    <name type="scientific">Novosphingobium pituita</name>
    <dbReference type="NCBI Taxonomy" id="3056842"/>
    <lineage>
        <taxon>Bacteria</taxon>
        <taxon>Pseudomonadati</taxon>
        <taxon>Pseudomonadota</taxon>
        <taxon>Alphaproteobacteria</taxon>
        <taxon>Sphingomonadales</taxon>
        <taxon>Sphingomonadaceae</taxon>
        <taxon>Novosphingobium</taxon>
    </lineage>
</organism>
<reference evidence="8 9" key="1">
    <citation type="submission" date="2023-06" db="EMBL/GenBank/DDBJ databases">
        <title>Draft genome sequence of Novosphingobium sp. strain IK01.</title>
        <authorList>
            <person name="Hatamoto M."/>
            <person name="Ikarashi T."/>
            <person name="Yamaguchi T."/>
        </authorList>
    </citation>
    <scope>NUCLEOTIDE SEQUENCE [LARGE SCALE GENOMIC DNA]</scope>
    <source>
        <strain evidence="8 9">IK01</strain>
    </source>
</reference>
<feature type="signal peptide" evidence="6">
    <location>
        <begin position="1"/>
        <end position="28"/>
    </location>
</feature>
<dbReference type="InterPro" id="IPR013785">
    <property type="entry name" value="Aldolase_TIM"/>
</dbReference>
<evidence type="ECO:0000256" key="3">
    <source>
        <dbReference type="ARBA" id="ARBA00022801"/>
    </source>
</evidence>
<evidence type="ECO:0000256" key="6">
    <source>
        <dbReference type="SAM" id="SignalP"/>
    </source>
</evidence>
<dbReference type="EC" id="3.2.1.22" evidence="5"/>
<dbReference type="InterPro" id="IPR000111">
    <property type="entry name" value="Glyco_hydro_27/36_CS"/>
</dbReference>
<dbReference type="InterPro" id="IPR002241">
    <property type="entry name" value="Glyco_hydro_27"/>
</dbReference>
<keyword evidence="4 5" id="KW-0326">Glycosidase</keyword>
<dbReference type="SUPFAM" id="SSF51011">
    <property type="entry name" value="Glycosyl hydrolase domain"/>
    <property type="match status" value="1"/>
</dbReference>
<dbReference type="SUPFAM" id="SSF51445">
    <property type="entry name" value="(Trans)glycosidases"/>
    <property type="match status" value="1"/>
</dbReference>
<evidence type="ECO:0000313" key="9">
    <source>
        <dbReference type="Proteomes" id="UP001187221"/>
    </source>
</evidence>
<sequence length="519" mass="55804">MSRALFTAAVLAAAPIAATALAPVSAHAAPAHAAPVHAANTFDGVWLFDDAPPNPGVTMMEVTTRGGVIAGRVTTHWYGPIAMQAPHVENGVLHFTTRNINDREHPTRDWSVVLEDGKAHLKGQIWESAIDSKGYRGTSADARARAFHFAPLPPLGQPIPAHLAATPPMGWSSWNKFADRIDDKTVRAMADAMVSTGLRDAGYRYINIDDGWQGERDAQGVLHPNARFPDMKALADYVHARGLKIGIYSSQGPRTCAGYEGSYGHVQQDAQTFAAWGFDYLKYDLCSGEWFYPDADTVKRSYHEMGAALAATGRPIVFSLCEYGRFDVGTWGRDVGGQLWRTTGDITDDYATMARIGFDKNGDPAWAGPHGWNDPDMLEVGNGGMSPDEYRTHMALWAMSAAPLMMGHDLRESTGETLALLTNPRVIAIDRDSKGIQGKAVRKVGTMEVWARPLADGRVALALFNRGEAAASLAPSAQDAGLTTVSGAQDVWTGQASADFGATRTVPAHGVILLVVSGH</sequence>
<feature type="chain" id="PRO_5045560581" description="Alpha-galactosidase" evidence="6">
    <location>
        <begin position="29"/>
        <end position="519"/>
    </location>
</feature>
<keyword evidence="3 5" id="KW-0378">Hydrolase</keyword>
<dbReference type="RefSeq" id="WP_317974558.1">
    <property type="nucleotide sequence ID" value="NZ_BTFW01000001.1"/>
</dbReference>
<dbReference type="InterPro" id="IPR017853">
    <property type="entry name" value="GH"/>
</dbReference>
<dbReference type="EMBL" id="BTFW01000001">
    <property type="protein sequence ID" value="GMM60793.1"/>
    <property type="molecule type" value="Genomic_DNA"/>
</dbReference>
<proteinExistence type="inferred from homology"/>
<dbReference type="CDD" id="cd14792">
    <property type="entry name" value="GH27"/>
    <property type="match status" value="1"/>
</dbReference>
<keyword evidence="9" id="KW-1185">Reference proteome</keyword>
<dbReference type="Pfam" id="PF17801">
    <property type="entry name" value="Melibiase_C"/>
    <property type="match status" value="1"/>
</dbReference>
<dbReference type="Pfam" id="PF16499">
    <property type="entry name" value="Melibiase_2"/>
    <property type="match status" value="1"/>
</dbReference>
<comment type="catalytic activity">
    <reaction evidence="5">
        <text>Hydrolysis of terminal, non-reducing alpha-D-galactose residues in alpha-D-galactosides, including galactose oligosaccharides, galactomannans and galactolipids.</text>
        <dbReference type="EC" id="3.2.1.22"/>
    </reaction>
</comment>
<evidence type="ECO:0000256" key="2">
    <source>
        <dbReference type="ARBA" id="ARBA00022729"/>
    </source>
</evidence>
<dbReference type="Gene3D" id="3.20.20.70">
    <property type="entry name" value="Aldolase class I"/>
    <property type="match status" value="1"/>
</dbReference>
<comment type="caution">
    <text evidence="8">The sequence shown here is derived from an EMBL/GenBank/DDBJ whole genome shotgun (WGS) entry which is preliminary data.</text>
</comment>
<dbReference type="Gene3D" id="2.60.40.1180">
    <property type="entry name" value="Golgi alpha-mannosidase II"/>
    <property type="match status" value="1"/>
</dbReference>
<dbReference type="InterPro" id="IPR041233">
    <property type="entry name" value="Melibiase_C"/>
</dbReference>
<feature type="domain" description="Alpha galactosidase C-terminal" evidence="7">
    <location>
        <begin position="445"/>
        <end position="515"/>
    </location>
</feature>
<dbReference type="InterPro" id="IPR013780">
    <property type="entry name" value="Glyco_hydro_b"/>
</dbReference>
<name>A0ABQ6P6B5_9SPHN</name>
<dbReference type="PANTHER" id="PTHR11452">
    <property type="entry name" value="ALPHA-GALACTOSIDASE/ALPHA-N-ACETYLGALACTOSAMINIDASE"/>
    <property type="match status" value="1"/>
</dbReference>
<dbReference type="PRINTS" id="PR00740">
    <property type="entry name" value="GLHYDRLASE27"/>
</dbReference>
<evidence type="ECO:0000313" key="8">
    <source>
        <dbReference type="EMBL" id="GMM60793.1"/>
    </source>
</evidence>
<keyword evidence="5" id="KW-1015">Disulfide bond</keyword>
<accession>A0ABQ6P6B5</accession>
<dbReference type="PANTHER" id="PTHR11452:SF75">
    <property type="entry name" value="ALPHA-GALACTOSIDASE MEL1"/>
    <property type="match status" value="1"/>
</dbReference>
<evidence type="ECO:0000256" key="4">
    <source>
        <dbReference type="ARBA" id="ARBA00023295"/>
    </source>
</evidence>
<evidence type="ECO:0000256" key="5">
    <source>
        <dbReference type="RuleBase" id="RU361168"/>
    </source>
</evidence>
<dbReference type="Proteomes" id="UP001187221">
    <property type="component" value="Unassembled WGS sequence"/>
</dbReference>
<gene>
    <name evidence="8" type="ORF">NUTIK01_15700</name>
</gene>
<protein>
    <recommendedName>
        <fullName evidence="5">Alpha-galactosidase</fullName>
        <ecNumber evidence="5">3.2.1.22</ecNumber>
    </recommendedName>
    <alternativeName>
        <fullName evidence="5">Melibiase</fullName>
    </alternativeName>
</protein>
<keyword evidence="2 6" id="KW-0732">Signal</keyword>
<evidence type="ECO:0000259" key="7">
    <source>
        <dbReference type="Pfam" id="PF17801"/>
    </source>
</evidence>
<evidence type="ECO:0000256" key="1">
    <source>
        <dbReference type="ARBA" id="ARBA00009743"/>
    </source>
</evidence>